<evidence type="ECO:0000256" key="9">
    <source>
        <dbReference type="ARBA" id="ARBA00023065"/>
    </source>
</evidence>
<feature type="transmembrane region" description="Helical" evidence="12">
    <location>
        <begin position="315"/>
        <end position="339"/>
    </location>
</feature>
<protein>
    <recommendedName>
        <fullName evidence="3">Probable multidrug resistance protein NorM</fullName>
    </recommendedName>
    <alternativeName>
        <fullName evidence="11">Multidrug-efflux transporter</fullName>
    </alternativeName>
</protein>
<feature type="transmembrane region" description="Helical" evidence="12">
    <location>
        <begin position="53"/>
        <end position="74"/>
    </location>
</feature>
<dbReference type="NCBIfam" id="TIGR00797">
    <property type="entry name" value="matE"/>
    <property type="match status" value="1"/>
</dbReference>
<feature type="transmembrane region" description="Helical" evidence="12">
    <location>
        <begin position="165"/>
        <end position="185"/>
    </location>
</feature>
<evidence type="ECO:0000313" key="14">
    <source>
        <dbReference type="Proteomes" id="UP001281656"/>
    </source>
</evidence>
<dbReference type="RefSeq" id="WP_318797057.1">
    <property type="nucleotide sequence ID" value="NZ_JARUJP010000004.1"/>
</dbReference>
<feature type="transmembrane region" description="Helical" evidence="12">
    <location>
        <begin position="351"/>
        <end position="377"/>
    </location>
</feature>
<feature type="transmembrane region" description="Helical" evidence="12">
    <location>
        <begin position="389"/>
        <end position="411"/>
    </location>
</feature>
<name>A0ABU4JR46_9CLOT</name>
<evidence type="ECO:0000256" key="2">
    <source>
        <dbReference type="ARBA" id="ARBA00004651"/>
    </source>
</evidence>
<comment type="function">
    <text evidence="1">Multidrug efflux pump.</text>
</comment>
<keyword evidence="10 12" id="KW-0472">Membrane</keyword>
<feature type="transmembrane region" description="Helical" evidence="12">
    <location>
        <begin position="86"/>
        <end position="111"/>
    </location>
</feature>
<accession>A0ABU4JR46</accession>
<feature type="transmembrane region" description="Helical" evidence="12">
    <location>
        <begin position="282"/>
        <end position="303"/>
    </location>
</feature>
<evidence type="ECO:0000256" key="1">
    <source>
        <dbReference type="ARBA" id="ARBA00003408"/>
    </source>
</evidence>
<keyword evidence="8 12" id="KW-1133">Transmembrane helix</keyword>
<comment type="caution">
    <text evidence="13">The sequence shown here is derived from an EMBL/GenBank/DDBJ whole genome shotgun (WGS) entry which is preliminary data.</text>
</comment>
<evidence type="ECO:0000256" key="5">
    <source>
        <dbReference type="ARBA" id="ARBA00022449"/>
    </source>
</evidence>
<keyword evidence="6" id="KW-1003">Cell membrane</keyword>
<evidence type="ECO:0000313" key="13">
    <source>
        <dbReference type="EMBL" id="MDW8800566.1"/>
    </source>
</evidence>
<feature type="transmembrane region" description="Helical" evidence="12">
    <location>
        <begin position="21"/>
        <end position="41"/>
    </location>
</feature>
<feature type="transmembrane region" description="Helical" evidence="12">
    <location>
        <begin position="417"/>
        <end position="437"/>
    </location>
</feature>
<reference evidence="13 14" key="1">
    <citation type="submission" date="2023-04" db="EMBL/GenBank/DDBJ databases">
        <title>Clostridium tannerae sp. nov., isolated from the fecal material of an alpaca.</title>
        <authorList>
            <person name="Miller S."/>
            <person name="Hendry M."/>
            <person name="King J."/>
            <person name="Sankaranarayanan K."/>
            <person name="Lawson P.A."/>
        </authorList>
    </citation>
    <scope>NUCLEOTIDE SEQUENCE [LARGE SCALE GENOMIC DNA]</scope>
    <source>
        <strain evidence="13 14">A1-XYC3</strain>
    </source>
</reference>
<keyword evidence="7 12" id="KW-0812">Transmembrane</keyword>
<comment type="subcellular location">
    <subcellularLocation>
        <location evidence="2">Cell membrane</location>
        <topology evidence="2">Multi-pass membrane protein</topology>
    </subcellularLocation>
</comment>
<keyword evidence="4" id="KW-0813">Transport</keyword>
<dbReference type="Pfam" id="PF01554">
    <property type="entry name" value="MatE"/>
    <property type="match status" value="2"/>
</dbReference>
<dbReference type="InterPro" id="IPR002528">
    <property type="entry name" value="MATE_fam"/>
</dbReference>
<evidence type="ECO:0000256" key="7">
    <source>
        <dbReference type="ARBA" id="ARBA00022692"/>
    </source>
</evidence>
<keyword evidence="9" id="KW-0406">Ion transport</keyword>
<proteinExistence type="predicted"/>
<evidence type="ECO:0000256" key="12">
    <source>
        <dbReference type="SAM" id="Phobius"/>
    </source>
</evidence>
<feature type="transmembrane region" description="Helical" evidence="12">
    <location>
        <begin position="191"/>
        <end position="215"/>
    </location>
</feature>
<gene>
    <name evidence="13" type="ORF">P8V03_05285</name>
</gene>
<dbReference type="PANTHER" id="PTHR43298">
    <property type="entry name" value="MULTIDRUG RESISTANCE PROTEIN NORM-RELATED"/>
    <property type="match status" value="1"/>
</dbReference>
<evidence type="ECO:0000256" key="8">
    <source>
        <dbReference type="ARBA" id="ARBA00022989"/>
    </source>
</evidence>
<sequence>MISKKAIKEVLDISLPAVGEATVYTLMSIFDTMMIGNYGGNKALSIVGLSTEILYACVNIFIGAGLCIGIASYVSRSIGAKDTKAAEEYASIGFLSGICLAITICYVLFTFSEQILFLGGARGGILVLGDIFMRITVIAIFFNMMINVISSILRSYGNTYTPFKISVLVTLIKLSLDYILIFGVITPELGILGSAIASVISQFIGFIFIFLYLIFKSKIKVRLKYILSMKMDKVKKLFGLSIPSIMEDGAFSVSRLLCTFIIMRAGTVAFAANQIANTVESISFMPGMGFGVAATTLVGIKIGEKNYKEAKEYTYACALGAVAMMSVFAVIFLLMPSFLVNLFVGEEEIKLIYIASLCLFIGAFEQPTIALSSVFAGALKGSGDTKNPFFISLATSWLIRLPLIFYFIYILKLSIIYVWWVTVIQWGIDAILMFICFERRIEKK</sequence>
<feature type="transmembrane region" description="Helical" evidence="12">
    <location>
        <begin position="256"/>
        <end position="276"/>
    </location>
</feature>
<evidence type="ECO:0000256" key="4">
    <source>
        <dbReference type="ARBA" id="ARBA00022448"/>
    </source>
</evidence>
<dbReference type="InterPro" id="IPR048279">
    <property type="entry name" value="MdtK-like"/>
</dbReference>
<feature type="transmembrane region" description="Helical" evidence="12">
    <location>
        <begin position="131"/>
        <end position="153"/>
    </location>
</feature>
<dbReference type="Proteomes" id="UP001281656">
    <property type="component" value="Unassembled WGS sequence"/>
</dbReference>
<evidence type="ECO:0000256" key="10">
    <source>
        <dbReference type="ARBA" id="ARBA00023136"/>
    </source>
</evidence>
<keyword evidence="5" id="KW-0050">Antiport</keyword>
<evidence type="ECO:0000256" key="11">
    <source>
        <dbReference type="ARBA" id="ARBA00031636"/>
    </source>
</evidence>
<dbReference type="EMBL" id="JARUJP010000004">
    <property type="protein sequence ID" value="MDW8800566.1"/>
    <property type="molecule type" value="Genomic_DNA"/>
</dbReference>
<organism evidence="13 14">
    <name type="scientific">Clostridium tanneri</name>
    <dbReference type="NCBI Taxonomy" id="3037988"/>
    <lineage>
        <taxon>Bacteria</taxon>
        <taxon>Bacillati</taxon>
        <taxon>Bacillota</taxon>
        <taxon>Clostridia</taxon>
        <taxon>Eubacteriales</taxon>
        <taxon>Clostridiaceae</taxon>
        <taxon>Clostridium</taxon>
    </lineage>
</organism>
<dbReference type="PANTHER" id="PTHR43298:SF4">
    <property type="entry name" value="DRUG_SODIUM ANTIPORTER"/>
    <property type="match status" value="1"/>
</dbReference>
<dbReference type="InterPro" id="IPR050222">
    <property type="entry name" value="MATE_MdtK"/>
</dbReference>
<evidence type="ECO:0000256" key="6">
    <source>
        <dbReference type="ARBA" id="ARBA00022475"/>
    </source>
</evidence>
<dbReference type="PIRSF" id="PIRSF006603">
    <property type="entry name" value="DinF"/>
    <property type="match status" value="1"/>
</dbReference>
<dbReference type="CDD" id="cd13137">
    <property type="entry name" value="MATE_NorM_like"/>
    <property type="match status" value="1"/>
</dbReference>
<evidence type="ECO:0000256" key="3">
    <source>
        <dbReference type="ARBA" id="ARBA00020268"/>
    </source>
</evidence>
<keyword evidence="14" id="KW-1185">Reference proteome</keyword>